<feature type="region of interest" description="Disordered" evidence="5">
    <location>
        <begin position="21"/>
        <end position="51"/>
    </location>
</feature>
<name>A0A0B5A156_9ABAC</name>
<evidence type="ECO:0000313" key="7">
    <source>
        <dbReference type="Proteomes" id="UP000203835"/>
    </source>
</evidence>
<evidence type="ECO:0000256" key="4">
    <source>
        <dbReference type="ARBA" id="ARBA00023163"/>
    </source>
</evidence>
<reference evidence="6 7" key="2">
    <citation type="journal article" date="2015" name="BMC Genomics">
        <title>The genome sequence of Pseudoplusia includens single nucleopolyhedrovirus and an analysis of p26 gene evolution in the baculoviruses.</title>
        <authorList>
            <person name="Craveiro S.R."/>
            <person name="Inglis P.W."/>
            <person name="Togawa R.C."/>
            <person name="Grynberg P."/>
            <person name="Melo F.L."/>
            <person name="Ribeiro Z.M.A."/>
            <person name="Ribeiro B.M."/>
            <person name="Bao S.N."/>
            <person name="Castro M.E.B."/>
        </authorList>
    </citation>
    <scope>NUCLEOTIDE SEQUENCE [LARGE SCALE GENOMIC DNA]</scope>
</reference>
<accession>A0A0B5A156</accession>
<dbReference type="KEGG" id="vg:22974397"/>
<reference evidence="6 7" key="1">
    <citation type="journal article" date="2013" name="J. Invertebr. Pathol.">
        <title>Pseudoplusia includens single nucleopolyhedrovirus: genetic diversity, phylogeny and hypervariability of the pif-2 gene.</title>
        <authorList>
            <person name="Craveiro S.R."/>
            <person name="Melo F.L."/>
            <person name="Ribeiro Z.M."/>
            <person name="Ribeiro B.M."/>
            <person name="Bao S.N."/>
            <person name="Inglis P.W."/>
            <person name="Castro M.E."/>
        </authorList>
    </citation>
    <scope>NUCLEOTIDE SEQUENCE [LARGE SCALE GENOMIC DNA]</scope>
</reference>
<evidence type="ECO:0000313" key="6">
    <source>
        <dbReference type="EMBL" id="AJD80720.1"/>
    </source>
</evidence>
<dbReference type="Proteomes" id="UP000203835">
    <property type="component" value="Segment"/>
</dbReference>
<evidence type="ECO:0000256" key="1">
    <source>
        <dbReference type="ARBA" id="ARBA00008271"/>
    </source>
</evidence>
<feature type="compositionally biased region" description="Polar residues" evidence="5">
    <location>
        <begin position="30"/>
        <end position="42"/>
    </location>
</feature>
<evidence type="ECO:0000256" key="2">
    <source>
        <dbReference type="ARBA" id="ARBA00017118"/>
    </source>
</evidence>
<dbReference type="InterPro" id="IPR009429">
    <property type="entry name" value="Baculo_LEF-11"/>
</dbReference>
<dbReference type="OrthoDB" id="15391at10239"/>
<dbReference type="GO" id="GO:0019058">
    <property type="term" value="P:viral life cycle"/>
    <property type="evidence" value="ECO:0007669"/>
    <property type="project" value="InterPro"/>
</dbReference>
<comment type="similarity">
    <text evidence="1">Belongs to the baculoviridae LEF-11 family.</text>
</comment>
<keyword evidence="4" id="KW-0804">Transcription</keyword>
<organism evidence="6 7">
    <name type="scientific">Pseudoplusia includens SNPV IE</name>
    <dbReference type="NCBI Taxonomy" id="1592335"/>
    <lineage>
        <taxon>Viruses</taxon>
        <taxon>Viruses incertae sedis</taxon>
        <taxon>Naldaviricetes</taxon>
        <taxon>Lefavirales</taxon>
        <taxon>Baculoviridae</taxon>
        <taxon>Alphabaculovirus</taxon>
        <taxon>Alphabaculovirus chrincludentis</taxon>
        <taxon>Alphabaculovirus alterchrincludentis</taxon>
    </lineage>
</organism>
<dbReference type="RefSeq" id="YP_009116943.1">
    <property type="nucleotide sequence ID" value="NC_026268.1"/>
</dbReference>
<evidence type="ECO:0000256" key="3">
    <source>
        <dbReference type="ARBA" id="ARBA00023015"/>
    </source>
</evidence>
<dbReference type="Pfam" id="PF06385">
    <property type="entry name" value="Baculo_LEF-11"/>
    <property type="match status" value="1"/>
</dbReference>
<sequence>MEIVNGDKFAFEDHNVERHHAYIPPATRRPPTSCQQQRQNRYSNDEPSRPEKYSQCCLTRSEIYALLREIINKRKHTGDVTNVCDHVFDDGFATQFDYIRNNLDKALITVGGQRTQCKRVKCHHLKLKRIFHLNKSLETEYQESSNRYGQLHQKL</sequence>
<protein>
    <recommendedName>
        <fullName evidence="2">Late expression factor 11</fullName>
    </recommendedName>
</protein>
<gene>
    <name evidence="6" type="primary">ORF-30</name>
</gene>
<evidence type="ECO:0000256" key="5">
    <source>
        <dbReference type="SAM" id="MobiDB-lite"/>
    </source>
</evidence>
<keyword evidence="3" id="KW-0805">Transcription regulation</keyword>
<dbReference type="GeneID" id="22974397"/>
<keyword evidence="7" id="KW-1185">Reference proteome</keyword>
<dbReference type="EMBL" id="KJ631622">
    <property type="protein sequence ID" value="AJD80720.1"/>
    <property type="molecule type" value="Genomic_DNA"/>
</dbReference>
<dbReference type="GO" id="GO:0006355">
    <property type="term" value="P:regulation of DNA-templated transcription"/>
    <property type="evidence" value="ECO:0007669"/>
    <property type="project" value="InterPro"/>
</dbReference>
<proteinExistence type="inferred from homology"/>